<dbReference type="EMBL" id="JAGINU010000004">
    <property type="protein sequence ID" value="MBP2371653.1"/>
    <property type="molecule type" value="Genomic_DNA"/>
</dbReference>
<sequence length="55" mass="5864">MREVAEAIAERDGVGVGEAVTRVFAEALGLPVPDYCLPKHTGEQEVLELPLTKAS</sequence>
<dbReference type="Proteomes" id="UP001519295">
    <property type="component" value="Unassembled WGS sequence"/>
</dbReference>
<evidence type="ECO:0000313" key="1">
    <source>
        <dbReference type="EMBL" id="MBP2371653.1"/>
    </source>
</evidence>
<protein>
    <submittedName>
        <fullName evidence="1">Uncharacterized protein</fullName>
    </submittedName>
</protein>
<proteinExistence type="predicted"/>
<organism evidence="1 2">
    <name type="scientific">Pseudonocardia parietis</name>
    <dbReference type="NCBI Taxonomy" id="570936"/>
    <lineage>
        <taxon>Bacteria</taxon>
        <taxon>Bacillati</taxon>
        <taxon>Actinomycetota</taxon>
        <taxon>Actinomycetes</taxon>
        <taxon>Pseudonocardiales</taxon>
        <taxon>Pseudonocardiaceae</taxon>
        <taxon>Pseudonocardia</taxon>
    </lineage>
</organism>
<comment type="caution">
    <text evidence="1">The sequence shown here is derived from an EMBL/GenBank/DDBJ whole genome shotgun (WGS) entry which is preliminary data.</text>
</comment>
<reference evidence="1 2" key="1">
    <citation type="submission" date="2021-03" db="EMBL/GenBank/DDBJ databases">
        <title>Sequencing the genomes of 1000 actinobacteria strains.</title>
        <authorList>
            <person name="Klenk H.-P."/>
        </authorList>
    </citation>
    <scope>NUCLEOTIDE SEQUENCE [LARGE SCALE GENOMIC DNA]</scope>
    <source>
        <strain evidence="1 2">DSM 45256</strain>
    </source>
</reference>
<evidence type="ECO:0000313" key="2">
    <source>
        <dbReference type="Proteomes" id="UP001519295"/>
    </source>
</evidence>
<accession>A0ABS4W618</accession>
<keyword evidence="2" id="KW-1185">Reference proteome</keyword>
<gene>
    <name evidence="1" type="ORF">JOF36_007426</name>
</gene>
<name>A0ABS4W618_9PSEU</name>